<evidence type="ECO:0000256" key="1">
    <source>
        <dbReference type="SAM" id="Phobius"/>
    </source>
</evidence>
<organism evidence="2 3">
    <name type="scientific">Rhizobium straminoryzae</name>
    <dbReference type="NCBI Taxonomy" id="1387186"/>
    <lineage>
        <taxon>Bacteria</taxon>
        <taxon>Pseudomonadati</taxon>
        <taxon>Pseudomonadota</taxon>
        <taxon>Alphaproteobacteria</taxon>
        <taxon>Hyphomicrobiales</taxon>
        <taxon>Rhizobiaceae</taxon>
        <taxon>Rhizobium/Agrobacterium group</taxon>
        <taxon>Rhizobium</taxon>
    </lineage>
</organism>
<name>A0A549T1U1_9HYPH</name>
<protein>
    <submittedName>
        <fullName evidence="2">Flp family type IVb pilin</fullName>
    </submittedName>
</protein>
<dbReference type="EMBL" id="VJMG01000061">
    <property type="protein sequence ID" value="TRL35836.1"/>
    <property type="molecule type" value="Genomic_DNA"/>
</dbReference>
<comment type="caution">
    <text evidence="2">The sequence shown here is derived from an EMBL/GenBank/DDBJ whole genome shotgun (WGS) entry which is preliminary data.</text>
</comment>
<keyword evidence="1" id="KW-0472">Membrane</keyword>
<sequence length="55" mass="5759">MSEFIRLLRDRSGATAMEYGLIVALVSVALIAGLGTFTDALQSTFAILSDAVPGQ</sequence>
<proteinExistence type="predicted"/>
<dbReference type="AlphaFoldDB" id="A0A549T1U1"/>
<keyword evidence="1" id="KW-1133">Transmembrane helix</keyword>
<keyword evidence="1" id="KW-0812">Transmembrane</keyword>
<dbReference type="Pfam" id="PF04964">
    <property type="entry name" value="Flp_Fap"/>
    <property type="match status" value="1"/>
</dbReference>
<dbReference type="RefSeq" id="WP_143126839.1">
    <property type="nucleotide sequence ID" value="NZ_VJMG01000061.1"/>
</dbReference>
<accession>A0A549T1U1</accession>
<dbReference type="Proteomes" id="UP000316801">
    <property type="component" value="Unassembled WGS sequence"/>
</dbReference>
<keyword evidence="3" id="KW-1185">Reference proteome</keyword>
<reference evidence="2 3" key="1">
    <citation type="submission" date="2019-07" db="EMBL/GenBank/DDBJ databases">
        <title>Ln-dependent methylotrophs.</title>
        <authorList>
            <person name="Tani A."/>
        </authorList>
    </citation>
    <scope>NUCLEOTIDE SEQUENCE [LARGE SCALE GENOMIC DNA]</scope>
    <source>
        <strain evidence="2 3">SM12</strain>
    </source>
</reference>
<feature type="transmembrane region" description="Helical" evidence="1">
    <location>
        <begin position="21"/>
        <end position="38"/>
    </location>
</feature>
<evidence type="ECO:0000313" key="2">
    <source>
        <dbReference type="EMBL" id="TRL35836.1"/>
    </source>
</evidence>
<dbReference type="InterPro" id="IPR007047">
    <property type="entry name" value="Flp_Fap"/>
</dbReference>
<evidence type="ECO:0000313" key="3">
    <source>
        <dbReference type="Proteomes" id="UP000316801"/>
    </source>
</evidence>
<gene>
    <name evidence="2" type="ORF">FNA46_19285</name>
</gene>